<evidence type="ECO:0000313" key="15">
    <source>
        <dbReference type="EMBL" id="CAD7085215.1"/>
    </source>
</evidence>
<keyword evidence="8 13" id="KW-0472">Membrane</keyword>
<dbReference type="Pfam" id="PF02517">
    <property type="entry name" value="Rce1-like"/>
    <property type="match status" value="1"/>
</dbReference>
<evidence type="ECO:0000256" key="4">
    <source>
        <dbReference type="ARBA" id="ARBA00022692"/>
    </source>
</evidence>
<keyword evidence="16" id="KW-1185">Reference proteome</keyword>
<feature type="domain" description="CAAX prenyl protease 2/Lysostaphin resistance protein A-like" evidence="14">
    <location>
        <begin position="133"/>
        <end position="238"/>
    </location>
</feature>
<feature type="transmembrane region" description="Helical" evidence="13">
    <location>
        <begin position="90"/>
        <end position="111"/>
    </location>
</feature>
<dbReference type="PANTHER" id="PTHR13046">
    <property type="entry name" value="PROTEASE U48 CAAX PRENYL PROTEASE RCE1"/>
    <property type="match status" value="1"/>
</dbReference>
<keyword evidence="3" id="KW-0645">Protease</keyword>
<evidence type="ECO:0000256" key="2">
    <source>
        <dbReference type="ARBA" id="ARBA00006897"/>
    </source>
</evidence>
<dbReference type="OMA" id="HSFCNWC"/>
<sequence length="289" mass="32913">MESSAVELSQLSPLISVGCCFILSIIYVSSLYVWNSDQNRDHPSTVKRRFFSVFIVMLLSPAFVYKFSLGAKVFKDVTLAAILGFRTEGFLLATIVPILLTSLLFLGPLVAQAFNESWRVSVSHNNWLNNFTNVLWLRNFLVAPLSEEFTFRACMMPLLLQSFTPSTAVLITPLFFGVAHFHHMIERLRSGMDMKTAIIISCFQFTYTTIFGFYSAYLFVRTGHFVAPFVAHAFCNHMGFPDINDVILHKNYMRYVLIALYVTGLVLWILVLPVATTPSFYANNLYWKT</sequence>
<evidence type="ECO:0000256" key="9">
    <source>
        <dbReference type="ARBA" id="ARBA00032607"/>
    </source>
</evidence>
<keyword evidence="5" id="KW-0378">Hydrolase</keyword>
<evidence type="ECO:0000256" key="5">
    <source>
        <dbReference type="ARBA" id="ARBA00022801"/>
    </source>
</evidence>
<dbReference type="EC" id="3.4.26.1" evidence="11"/>
<dbReference type="EMBL" id="LR899011">
    <property type="protein sequence ID" value="CAD7085215.1"/>
    <property type="molecule type" value="Genomic_DNA"/>
</dbReference>
<dbReference type="AlphaFoldDB" id="A0A7R8YWW8"/>
<evidence type="ECO:0000256" key="8">
    <source>
        <dbReference type="ARBA" id="ARBA00023136"/>
    </source>
</evidence>
<feature type="transmembrane region" description="Helical" evidence="13">
    <location>
        <begin position="12"/>
        <end position="34"/>
    </location>
</feature>
<evidence type="ECO:0000256" key="7">
    <source>
        <dbReference type="ARBA" id="ARBA00022989"/>
    </source>
</evidence>
<comment type="catalytic activity">
    <reaction evidence="10">
        <text>Hydrolyzes the peptide bond -P2-(S-farnesyl or geranylgeranyl)C-P1'-P2'-P3'-COOH where P1' and P2' are amino acids with aliphatic sidechains and P3' is any C-terminal residue.</text>
        <dbReference type="EC" id="3.4.26.1"/>
    </reaction>
</comment>
<feature type="transmembrane region" description="Helical" evidence="13">
    <location>
        <begin position="197"/>
        <end position="219"/>
    </location>
</feature>
<comment type="similarity">
    <text evidence="2">Belongs to the peptidase U48 family.</text>
</comment>
<reference evidence="15 16" key="1">
    <citation type="submission" date="2020-11" db="EMBL/GenBank/DDBJ databases">
        <authorList>
            <person name="Wallbank WR R."/>
            <person name="Pardo Diaz C."/>
            <person name="Kozak K."/>
            <person name="Martin S."/>
            <person name="Jiggins C."/>
            <person name="Moest M."/>
            <person name="Warren A I."/>
            <person name="Generalovic N T."/>
            <person name="Byers J.R.P. K."/>
            <person name="Montejo-Kovacevich G."/>
            <person name="Yen C E."/>
        </authorList>
    </citation>
    <scope>NUCLEOTIDE SEQUENCE [LARGE SCALE GENOMIC DNA]</scope>
</reference>
<dbReference type="FunCoup" id="A0A7R8YWW8">
    <property type="interactions" value="1860"/>
</dbReference>
<dbReference type="InParanoid" id="A0A7R8YWW8"/>
<evidence type="ECO:0000256" key="10">
    <source>
        <dbReference type="ARBA" id="ARBA00047280"/>
    </source>
</evidence>
<proteinExistence type="inferred from homology"/>
<dbReference type="InterPro" id="IPR003675">
    <property type="entry name" value="Rce1/LyrA-like_dom"/>
</dbReference>
<protein>
    <recommendedName>
        <fullName evidence="12">CAAX prenyl protease 2</fullName>
        <ecNumber evidence="11">3.4.26.1</ecNumber>
    </recommendedName>
    <alternativeName>
        <fullName evidence="9">Farnesylated proteins-converting enzyme 2</fullName>
    </alternativeName>
</protein>
<dbReference type="PANTHER" id="PTHR13046:SF0">
    <property type="entry name" value="CAAX PRENYL PROTEASE 2"/>
    <property type="match status" value="1"/>
</dbReference>
<gene>
    <name evidence="15" type="ORF">HERILL_LOCUS8070</name>
</gene>
<evidence type="ECO:0000256" key="1">
    <source>
        <dbReference type="ARBA" id="ARBA00004477"/>
    </source>
</evidence>
<evidence type="ECO:0000313" key="16">
    <source>
        <dbReference type="Proteomes" id="UP000594454"/>
    </source>
</evidence>
<dbReference type="GO" id="GO:0005789">
    <property type="term" value="C:endoplasmic reticulum membrane"/>
    <property type="evidence" value="ECO:0007669"/>
    <property type="project" value="UniProtKB-SubCell"/>
</dbReference>
<feature type="transmembrane region" description="Helical" evidence="13">
    <location>
        <begin position="50"/>
        <end position="69"/>
    </location>
</feature>
<dbReference type="GO" id="GO:0004222">
    <property type="term" value="F:metalloendopeptidase activity"/>
    <property type="evidence" value="ECO:0007669"/>
    <property type="project" value="InterPro"/>
</dbReference>
<evidence type="ECO:0000256" key="6">
    <source>
        <dbReference type="ARBA" id="ARBA00022824"/>
    </source>
</evidence>
<feature type="transmembrane region" description="Helical" evidence="13">
    <location>
        <begin position="165"/>
        <end position="185"/>
    </location>
</feature>
<comment type="subcellular location">
    <subcellularLocation>
        <location evidence="1">Endoplasmic reticulum membrane</location>
        <topology evidence="1">Multi-pass membrane protein</topology>
    </subcellularLocation>
</comment>
<dbReference type="InterPro" id="IPR039731">
    <property type="entry name" value="Rce1"/>
</dbReference>
<evidence type="ECO:0000256" key="11">
    <source>
        <dbReference type="ARBA" id="ARBA00049729"/>
    </source>
</evidence>
<organism evidence="15 16">
    <name type="scientific">Hermetia illucens</name>
    <name type="common">Black soldier fly</name>
    <dbReference type="NCBI Taxonomy" id="343691"/>
    <lineage>
        <taxon>Eukaryota</taxon>
        <taxon>Metazoa</taxon>
        <taxon>Ecdysozoa</taxon>
        <taxon>Arthropoda</taxon>
        <taxon>Hexapoda</taxon>
        <taxon>Insecta</taxon>
        <taxon>Pterygota</taxon>
        <taxon>Neoptera</taxon>
        <taxon>Endopterygota</taxon>
        <taxon>Diptera</taxon>
        <taxon>Brachycera</taxon>
        <taxon>Stratiomyomorpha</taxon>
        <taxon>Stratiomyidae</taxon>
        <taxon>Hermetiinae</taxon>
        <taxon>Hermetia</taxon>
    </lineage>
</organism>
<evidence type="ECO:0000256" key="12">
    <source>
        <dbReference type="ARBA" id="ARBA00049763"/>
    </source>
</evidence>
<accession>A0A7R8YWW8</accession>
<keyword evidence="6" id="KW-0256">Endoplasmic reticulum</keyword>
<dbReference type="GO" id="GO:0071586">
    <property type="term" value="P:CAAX-box protein processing"/>
    <property type="evidence" value="ECO:0007669"/>
    <property type="project" value="InterPro"/>
</dbReference>
<dbReference type="Proteomes" id="UP000594454">
    <property type="component" value="Chromosome 3"/>
</dbReference>
<keyword evidence="7 13" id="KW-1133">Transmembrane helix</keyword>
<name>A0A7R8YWW8_HERIL</name>
<dbReference type="OrthoDB" id="271604at2759"/>
<evidence type="ECO:0000256" key="3">
    <source>
        <dbReference type="ARBA" id="ARBA00022670"/>
    </source>
</evidence>
<keyword evidence="4 13" id="KW-0812">Transmembrane</keyword>
<feature type="transmembrane region" description="Helical" evidence="13">
    <location>
        <begin position="255"/>
        <end position="275"/>
    </location>
</feature>
<evidence type="ECO:0000256" key="13">
    <source>
        <dbReference type="SAM" id="Phobius"/>
    </source>
</evidence>
<evidence type="ECO:0000259" key="14">
    <source>
        <dbReference type="Pfam" id="PF02517"/>
    </source>
</evidence>